<feature type="binding site" evidence="13">
    <location>
        <position position="59"/>
    </location>
    <ligand>
        <name>NADPH</name>
        <dbReference type="ChEBI" id="CHEBI:57783"/>
    </ligand>
</feature>
<evidence type="ECO:0000256" key="13">
    <source>
        <dbReference type="PIRSR" id="PIRSR000193-1"/>
    </source>
</evidence>
<evidence type="ECO:0000256" key="5">
    <source>
        <dbReference type="ARBA" id="ARBA00021413"/>
    </source>
</evidence>
<dbReference type="GO" id="GO:0055129">
    <property type="term" value="P:L-proline biosynthetic process"/>
    <property type="evidence" value="ECO:0007669"/>
    <property type="project" value="TreeGrafter"/>
</dbReference>
<protein>
    <recommendedName>
        <fullName evidence="5 14">Pyrroline-5-carboxylate reductase</fullName>
        <ecNumber evidence="4 14">1.5.1.2</ecNumber>
    </recommendedName>
</protein>
<dbReference type="InterPro" id="IPR053790">
    <property type="entry name" value="P5CR-like_CS"/>
</dbReference>
<evidence type="ECO:0000256" key="3">
    <source>
        <dbReference type="ARBA" id="ARBA00005525"/>
    </source>
</evidence>
<dbReference type="HAMAP" id="MF_01925">
    <property type="entry name" value="P5C_reductase"/>
    <property type="match status" value="1"/>
</dbReference>
<dbReference type="FunFam" id="1.10.3730.10:FF:000001">
    <property type="entry name" value="Pyrroline-5-carboxylate reductase"/>
    <property type="match status" value="1"/>
</dbReference>
<comment type="catalytic activity">
    <reaction evidence="12 14">
        <text>L-proline + NADP(+) = (S)-1-pyrroline-5-carboxylate + NADPH + 2 H(+)</text>
        <dbReference type="Rhea" id="RHEA:14109"/>
        <dbReference type="ChEBI" id="CHEBI:15378"/>
        <dbReference type="ChEBI" id="CHEBI:17388"/>
        <dbReference type="ChEBI" id="CHEBI:57783"/>
        <dbReference type="ChEBI" id="CHEBI:58349"/>
        <dbReference type="ChEBI" id="CHEBI:60039"/>
        <dbReference type="EC" id="1.5.1.2"/>
    </reaction>
</comment>
<name>A0AAN8PPN2_POLSC</name>
<dbReference type="SUPFAM" id="SSF51735">
    <property type="entry name" value="NAD(P)-binding Rossmann-fold domains"/>
    <property type="match status" value="1"/>
</dbReference>
<feature type="binding site" evidence="13">
    <location>
        <begin position="11"/>
        <end position="16"/>
    </location>
    <ligand>
        <name>NADP(+)</name>
        <dbReference type="ChEBI" id="CHEBI:58349"/>
    </ligand>
</feature>
<evidence type="ECO:0000256" key="6">
    <source>
        <dbReference type="ARBA" id="ARBA00022490"/>
    </source>
</evidence>
<evidence type="ECO:0000256" key="7">
    <source>
        <dbReference type="ARBA" id="ARBA00022605"/>
    </source>
</evidence>
<dbReference type="InterPro" id="IPR029036">
    <property type="entry name" value="P5CR_dimer"/>
</dbReference>
<dbReference type="InterPro" id="IPR036291">
    <property type="entry name" value="NAD(P)-bd_dom_sf"/>
</dbReference>
<dbReference type="AlphaFoldDB" id="A0AAN8PPN2"/>
<gene>
    <name evidence="17" type="ORF">RUM43_003667</name>
</gene>
<feature type="domain" description="Pyrroline-5-carboxylate reductase catalytic N-terminal" evidence="15">
    <location>
        <begin position="8"/>
        <end position="101"/>
    </location>
</feature>
<dbReference type="Proteomes" id="UP001372834">
    <property type="component" value="Unassembled WGS sequence"/>
</dbReference>
<dbReference type="EC" id="1.5.1.2" evidence="4 14"/>
<dbReference type="PANTHER" id="PTHR11645">
    <property type="entry name" value="PYRROLINE-5-CARBOXYLATE REDUCTASE"/>
    <property type="match status" value="1"/>
</dbReference>
<evidence type="ECO:0000259" key="15">
    <source>
        <dbReference type="Pfam" id="PF03807"/>
    </source>
</evidence>
<keyword evidence="9 13" id="KW-0521">NADP</keyword>
<evidence type="ECO:0000256" key="11">
    <source>
        <dbReference type="ARBA" id="ARBA00050547"/>
    </source>
</evidence>
<keyword evidence="10 14" id="KW-0560">Oxidoreductase</keyword>
<dbReference type="Pfam" id="PF14748">
    <property type="entry name" value="P5CR_dimer"/>
    <property type="match status" value="1"/>
</dbReference>
<comment type="catalytic activity">
    <reaction evidence="11">
        <text>L-proline + NAD(+) = (S)-1-pyrroline-5-carboxylate + NADH + 2 H(+)</text>
        <dbReference type="Rhea" id="RHEA:14105"/>
        <dbReference type="ChEBI" id="CHEBI:15378"/>
        <dbReference type="ChEBI" id="CHEBI:17388"/>
        <dbReference type="ChEBI" id="CHEBI:57540"/>
        <dbReference type="ChEBI" id="CHEBI:57945"/>
        <dbReference type="ChEBI" id="CHEBI:60039"/>
        <dbReference type="EC" id="1.5.1.2"/>
    </reaction>
</comment>
<evidence type="ECO:0000256" key="2">
    <source>
        <dbReference type="ARBA" id="ARBA00005205"/>
    </source>
</evidence>
<dbReference type="Gene3D" id="1.10.3730.10">
    <property type="entry name" value="ProC C-terminal domain-like"/>
    <property type="match status" value="1"/>
</dbReference>
<dbReference type="Gene3D" id="3.40.50.720">
    <property type="entry name" value="NAD(P)-binding Rossmann-like Domain"/>
    <property type="match status" value="1"/>
</dbReference>
<feature type="binding site" evidence="13">
    <location>
        <begin position="72"/>
        <end position="75"/>
    </location>
    <ligand>
        <name>NADP(+)</name>
        <dbReference type="ChEBI" id="CHEBI:58349"/>
    </ligand>
</feature>
<feature type="domain" description="Pyrroline-5-carboxylate reductase dimerisation" evidence="16">
    <location>
        <begin position="167"/>
        <end position="270"/>
    </location>
</feature>
<organism evidence="17 18">
    <name type="scientific">Polyplax serrata</name>
    <name type="common">Common mouse louse</name>
    <dbReference type="NCBI Taxonomy" id="468196"/>
    <lineage>
        <taxon>Eukaryota</taxon>
        <taxon>Metazoa</taxon>
        <taxon>Ecdysozoa</taxon>
        <taxon>Arthropoda</taxon>
        <taxon>Hexapoda</taxon>
        <taxon>Insecta</taxon>
        <taxon>Pterygota</taxon>
        <taxon>Neoptera</taxon>
        <taxon>Paraneoptera</taxon>
        <taxon>Psocodea</taxon>
        <taxon>Troctomorpha</taxon>
        <taxon>Phthiraptera</taxon>
        <taxon>Anoplura</taxon>
        <taxon>Polyplacidae</taxon>
        <taxon>Polyplax</taxon>
    </lineage>
</organism>
<comment type="similarity">
    <text evidence="3 14">Belongs to the pyrroline-5-carboxylate reductase family.</text>
</comment>
<comment type="caution">
    <text evidence="17">The sequence shown here is derived from an EMBL/GenBank/DDBJ whole genome shotgun (WGS) entry which is preliminary data.</text>
</comment>
<dbReference type="PIRSF" id="PIRSF000193">
    <property type="entry name" value="Pyrrol-5-carb_rd"/>
    <property type="match status" value="1"/>
</dbReference>
<dbReference type="SUPFAM" id="SSF48179">
    <property type="entry name" value="6-phosphogluconate dehydrogenase C-terminal domain-like"/>
    <property type="match status" value="1"/>
</dbReference>
<dbReference type="PROSITE" id="PS00521">
    <property type="entry name" value="P5CR"/>
    <property type="match status" value="1"/>
</dbReference>
<evidence type="ECO:0000256" key="4">
    <source>
        <dbReference type="ARBA" id="ARBA00012855"/>
    </source>
</evidence>
<proteinExistence type="inferred from homology"/>
<dbReference type="PANTHER" id="PTHR11645:SF69">
    <property type="entry name" value="PYRROLINE-5-CARBOXYLATE REDUCTASE"/>
    <property type="match status" value="1"/>
</dbReference>
<reference evidence="17 18" key="1">
    <citation type="submission" date="2023-10" db="EMBL/GenBank/DDBJ databases">
        <title>Genomes of two closely related lineages of the louse Polyplax serrata with different host specificities.</title>
        <authorList>
            <person name="Martinu J."/>
            <person name="Tarabai H."/>
            <person name="Stefka J."/>
            <person name="Hypsa V."/>
        </authorList>
    </citation>
    <scope>NUCLEOTIDE SEQUENCE [LARGE SCALE GENOMIC DNA]</scope>
    <source>
        <strain evidence="17">HR10_N</strain>
    </source>
</reference>
<dbReference type="EMBL" id="JAWJWE010000036">
    <property type="protein sequence ID" value="KAK6629847.1"/>
    <property type="molecule type" value="Genomic_DNA"/>
</dbReference>
<keyword evidence="6" id="KW-0963">Cytoplasm</keyword>
<evidence type="ECO:0000256" key="9">
    <source>
        <dbReference type="ARBA" id="ARBA00022857"/>
    </source>
</evidence>
<dbReference type="GO" id="GO:0004735">
    <property type="term" value="F:pyrroline-5-carboxylate reductase activity"/>
    <property type="evidence" value="ECO:0007669"/>
    <property type="project" value="UniProtKB-EC"/>
</dbReference>
<dbReference type="InterPro" id="IPR008927">
    <property type="entry name" value="6-PGluconate_DH-like_C_sf"/>
</dbReference>
<dbReference type="GO" id="GO:0005737">
    <property type="term" value="C:cytoplasm"/>
    <property type="evidence" value="ECO:0007669"/>
    <property type="project" value="UniProtKB-SubCell"/>
</dbReference>
<evidence type="ECO:0000256" key="12">
    <source>
        <dbReference type="ARBA" id="ARBA00052690"/>
    </source>
</evidence>
<dbReference type="InterPro" id="IPR028939">
    <property type="entry name" value="P5C_Rdtase_cat_N"/>
</dbReference>
<accession>A0AAN8PPN2</accession>
<dbReference type="InterPro" id="IPR000304">
    <property type="entry name" value="Pyrroline-COOH_reductase"/>
</dbReference>
<feature type="binding site" evidence="13">
    <location>
        <position position="39"/>
    </location>
    <ligand>
        <name>NADP(+)</name>
        <dbReference type="ChEBI" id="CHEBI:58349"/>
    </ligand>
</feature>
<evidence type="ECO:0000256" key="14">
    <source>
        <dbReference type="RuleBase" id="RU003903"/>
    </source>
</evidence>
<evidence type="ECO:0000256" key="8">
    <source>
        <dbReference type="ARBA" id="ARBA00022650"/>
    </source>
</evidence>
<keyword evidence="8 14" id="KW-0641">Proline biosynthesis</keyword>
<evidence type="ECO:0000313" key="17">
    <source>
        <dbReference type="EMBL" id="KAK6629847.1"/>
    </source>
</evidence>
<comment type="pathway">
    <text evidence="2 14">Amino-acid biosynthesis; L-proline biosynthesis; L-proline from L-glutamate 5-semialdehyde: step 1/1.</text>
</comment>
<sequence>MNLEDKVIGFIGGGNMATAIIIGAVKQGVINNRNVIVSSPSQSTLEKWKKRNIKTVADNLELIKKSDIIFLAFKPYHLTTALRSFDEKLVSSKLFVSILAGVSSQTIYNKIKTFHENPRVIRVMPNTPALVNEGCTAISAHTSATEDDIKMVNTIFSAVGRSEIVPENLILPITGVAGSCPAFIYLIIEALSDGAVKQGLPRALATTFAAQTVLGSAKMVLQSGKHPGELKDDVCTPGGTTINGIHALEKGGLRAALIDAIEATVQRAKEIERSS</sequence>
<comment type="subcellular location">
    <subcellularLocation>
        <location evidence="1">Cytoplasm</location>
    </subcellularLocation>
</comment>
<evidence type="ECO:0000256" key="10">
    <source>
        <dbReference type="ARBA" id="ARBA00023002"/>
    </source>
</evidence>
<dbReference type="FunFam" id="3.40.50.720:FF:000190">
    <property type="entry name" value="Pyrroline-5-carboxylate reductase"/>
    <property type="match status" value="1"/>
</dbReference>
<dbReference type="NCBIfam" id="TIGR00112">
    <property type="entry name" value="proC"/>
    <property type="match status" value="1"/>
</dbReference>
<keyword evidence="7 14" id="KW-0028">Amino-acid biosynthesis</keyword>
<dbReference type="Pfam" id="PF03807">
    <property type="entry name" value="F420_oxidored"/>
    <property type="match status" value="1"/>
</dbReference>
<evidence type="ECO:0000259" key="16">
    <source>
        <dbReference type="Pfam" id="PF14748"/>
    </source>
</evidence>
<evidence type="ECO:0000256" key="1">
    <source>
        <dbReference type="ARBA" id="ARBA00004496"/>
    </source>
</evidence>
<evidence type="ECO:0000313" key="18">
    <source>
        <dbReference type="Proteomes" id="UP001372834"/>
    </source>
</evidence>